<dbReference type="EC" id="4.1.1.23" evidence="9"/>
<feature type="active site" description="For OMPdecase activity" evidence="10">
    <location>
        <position position="61"/>
    </location>
</feature>
<sequence>MNPKERLIFALDVDHFEEAQKLVMELKDHVGMFKVGKQLFTHCGPKIVDFIKIKNSKVFLDLKYHDIPNTVAKAAIEAAKLGVDMFNVHAMGGFTMMKEARAALHDAAKDLRIQRPKMIGVTVLTSLDNAELQRMGIDITVDALTKNLTLLTKEAGMDGVVAGGSEITLIRELCGKEFVIVTPGVRIEERQDDQKRTIGPAEAIRKGATYIVLGRAVRDNPNPGALLDKICKDIAHAYSLGSK</sequence>
<feature type="active site" description="For OMPdecase activity" evidence="10">
    <location>
        <position position="63"/>
    </location>
</feature>
<evidence type="ECO:0000256" key="4">
    <source>
        <dbReference type="ARBA" id="ARBA00022793"/>
    </source>
</evidence>
<evidence type="ECO:0000256" key="10">
    <source>
        <dbReference type="PIRSR" id="PIRSR614732-1"/>
    </source>
</evidence>
<evidence type="ECO:0000313" key="15">
    <source>
        <dbReference type="Proteomes" id="UP000777265"/>
    </source>
</evidence>
<evidence type="ECO:0000256" key="5">
    <source>
        <dbReference type="ARBA" id="ARBA00022975"/>
    </source>
</evidence>
<feature type="binding site" evidence="9 11">
    <location>
        <position position="215"/>
    </location>
    <ligand>
        <name>substrate</name>
    </ligand>
</feature>
<feature type="binding site" evidence="9 11">
    <location>
        <position position="186"/>
    </location>
    <ligand>
        <name>substrate</name>
    </ligand>
</feature>
<accession>A0A971M432</accession>
<evidence type="ECO:0000256" key="1">
    <source>
        <dbReference type="ARBA" id="ARBA00002356"/>
    </source>
</evidence>
<evidence type="ECO:0000256" key="2">
    <source>
        <dbReference type="ARBA" id="ARBA00004861"/>
    </source>
</evidence>
<evidence type="ECO:0000256" key="8">
    <source>
        <dbReference type="ARBA" id="ARBA00061012"/>
    </source>
</evidence>
<comment type="similarity">
    <text evidence="8 9">Belongs to the OMP decarboxylase family. Type 1 subfamily.</text>
</comment>
<dbReference type="GO" id="GO:0044205">
    <property type="term" value="P:'de novo' UMP biosynthetic process"/>
    <property type="evidence" value="ECO:0007669"/>
    <property type="project" value="UniProtKB-UniRule"/>
</dbReference>
<proteinExistence type="inferred from homology"/>
<dbReference type="NCBIfam" id="NF001273">
    <property type="entry name" value="PRK00230.1"/>
    <property type="match status" value="1"/>
</dbReference>
<feature type="binding site" evidence="9 11">
    <location>
        <position position="214"/>
    </location>
    <ligand>
        <name>substrate</name>
    </ligand>
</feature>
<comment type="function">
    <text evidence="1 9">Catalyzes the decarboxylation of orotidine 5'-monophosphate (OMP) to uridine 5'-monophosphate (UMP).</text>
</comment>
<feature type="active site" description="Proton donor" evidence="9">
    <location>
        <position position="63"/>
    </location>
</feature>
<comment type="caution">
    <text evidence="14">The sequence shown here is derived from an EMBL/GenBank/DDBJ whole genome shotgun (WGS) entry which is preliminary data.</text>
</comment>
<organism evidence="14 15">
    <name type="scientific">Syntrophorhabdus aromaticivorans</name>
    <dbReference type="NCBI Taxonomy" id="328301"/>
    <lineage>
        <taxon>Bacteria</taxon>
        <taxon>Pseudomonadati</taxon>
        <taxon>Thermodesulfobacteriota</taxon>
        <taxon>Syntrophorhabdia</taxon>
        <taxon>Syntrophorhabdales</taxon>
        <taxon>Syntrophorhabdaceae</taxon>
        <taxon>Syntrophorhabdus</taxon>
    </lineage>
</organism>
<evidence type="ECO:0000256" key="9">
    <source>
        <dbReference type="HAMAP-Rule" id="MF_01200"/>
    </source>
</evidence>
<dbReference type="SUPFAM" id="SSF51366">
    <property type="entry name" value="Ribulose-phoshate binding barrel"/>
    <property type="match status" value="1"/>
</dbReference>
<keyword evidence="5 9" id="KW-0665">Pyrimidine biosynthesis</keyword>
<feature type="active site" description="For OMPdecase activity" evidence="10">
    <location>
        <position position="66"/>
    </location>
</feature>
<dbReference type="FunFam" id="3.20.20.70:FF:000015">
    <property type="entry name" value="Orotidine 5'-phosphate decarboxylase"/>
    <property type="match status" value="1"/>
</dbReference>
<protein>
    <recommendedName>
        <fullName evidence="9">Orotidine 5'-phosphate decarboxylase</fullName>
        <ecNumber evidence="9">4.1.1.23</ecNumber>
    </recommendedName>
    <alternativeName>
        <fullName evidence="9">OMP decarboxylase</fullName>
        <shortName evidence="9">OMPDCase</shortName>
        <shortName evidence="9">OMPdecase</shortName>
    </alternativeName>
</protein>
<dbReference type="Gene3D" id="3.20.20.70">
    <property type="entry name" value="Aldolase class I"/>
    <property type="match status" value="1"/>
</dbReference>
<dbReference type="PROSITE" id="PS00156">
    <property type="entry name" value="OMPDECASE"/>
    <property type="match status" value="1"/>
</dbReference>
<evidence type="ECO:0000256" key="12">
    <source>
        <dbReference type="RuleBase" id="RU000512"/>
    </source>
</evidence>
<dbReference type="SMART" id="SM00934">
    <property type="entry name" value="OMPdecase"/>
    <property type="match status" value="1"/>
</dbReference>
<feature type="binding site" evidence="9 11">
    <location>
        <position position="125"/>
    </location>
    <ligand>
        <name>substrate</name>
    </ligand>
</feature>
<feature type="binding site" evidence="9 11">
    <location>
        <position position="194"/>
    </location>
    <ligand>
        <name>substrate</name>
    </ligand>
</feature>
<gene>
    <name evidence="9 14" type="primary">pyrF</name>
    <name evidence="14" type="ORF">GXY80_08800</name>
</gene>
<dbReference type="InterPro" id="IPR011060">
    <property type="entry name" value="RibuloseP-bd_barrel"/>
</dbReference>
<dbReference type="NCBIfam" id="TIGR01740">
    <property type="entry name" value="pyrF"/>
    <property type="match status" value="1"/>
</dbReference>
<dbReference type="Proteomes" id="UP000777265">
    <property type="component" value="Unassembled WGS sequence"/>
</dbReference>
<feature type="binding site" evidence="9">
    <location>
        <begin position="61"/>
        <end position="70"/>
    </location>
    <ligand>
        <name>substrate</name>
    </ligand>
</feature>
<dbReference type="CDD" id="cd04725">
    <property type="entry name" value="OMP_decarboxylase_like"/>
    <property type="match status" value="1"/>
</dbReference>
<comment type="subunit">
    <text evidence="3 9">Homodimer.</text>
</comment>
<evidence type="ECO:0000256" key="3">
    <source>
        <dbReference type="ARBA" id="ARBA00011738"/>
    </source>
</evidence>
<dbReference type="InterPro" id="IPR014732">
    <property type="entry name" value="OMPdecase"/>
</dbReference>
<comment type="pathway">
    <text evidence="2 9 12">Pyrimidine metabolism; UMP biosynthesis via de novo pathway; UMP from orotate: step 2/2.</text>
</comment>
<dbReference type="InterPro" id="IPR001754">
    <property type="entry name" value="OMPdeCOase_dom"/>
</dbReference>
<evidence type="ECO:0000256" key="11">
    <source>
        <dbReference type="PIRSR" id="PIRSR614732-2"/>
    </source>
</evidence>
<reference evidence="14" key="2">
    <citation type="submission" date="2020-01" db="EMBL/GenBank/DDBJ databases">
        <authorList>
            <person name="Campanaro S."/>
        </authorList>
    </citation>
    <scope>NUCLEOTIDE SEQUENCE</scope>
    <source>
        <strain evidence="14">AS06rmzACSIP_7</strain>
    </source>
</reference>
<dbReference type="AlphaFoldDB" id="A0A971M432"/>
<keyword evidence="4 9" id="KW-0210">Decarboxylase</keyword>
<evidence type="ECO:0000256" key="7">
    <source>
        <dbReference type="ARBA" id="ARBA00049157"/>
    </source>
</evidence>
<reference evidence="14" key="1">
    <citation type="journal article" date="2020" name="Biotechnol. Biofuels">
        <title>New insights from the biogas microbiome by comprehensive genome-resolved metagenomics of nearly 1600 species originating from multiple anaerobic digesters.</title>
        <authorList>
            <person name="Campanaro S."/>
            <person name="Treu L."/>
            <person name="Rodriguez-R L.M."/>
            <person name="Kovalovszki A."/>
            <person name="Ziels R.M."/>
            <person name="Maus I."/>
            <person name="Zhu X."/>
            <person name="Kougias P.G."/>
            <person name="Basile A."/>
            <person name="Luo G."/>
            <person name="Schluter A."/>
            <person name="Konstantinidis K.T."/>
            <person name="Angelidaki I."/>
        </authorList>
    </citation>
    <scope>NUCLEOTIDE SEQUENCE</scope>
    <source>
        <strain evidence="14">AS06rmzACSIP_7</strain>
    </source>
</reference>
<feature type="binding site" evidence="9 11">
    <location>
        <position position="12"/>
    </location>
    <ligand>
        <name>substrate</name>
    </ligand>
</feature>
<dbReference type="InterPro" id="IPR013785">
    <property type="entry name" value="Aldolase_TIM"/>
</dbReference>
<dbReference type="PANTHER" id="PTHR32119:SF2">
    <property type="entry name" value="OROTIDINE 5'-PHOSPHATE DECARBOXYLASE"/>
    <property type="match status" value="1"/>
</dbReference>
<evidence type="ECO:0000313" key="14">
    <source>
        <dbReference type="EMBL" id="NLW35560.1"/>
    </source>
</evidence>
<dbReference type="GO" id="GO:0005829">
    <property type="term" value="C:cytosol"/>
    <property type="evidence" value="ECO:0007669"/>
    <property type="project" value="TreeGrafter"/>
</dbReference>
<evidence type="ECO:0000256" key="6">
    <source>
        <dbReference type="ARBA" id="ARBA00023239"/>
    </source>
</evidence>
<feature type="binding site" evidence="9 11">
    <location>
        <position position="34"/>
    </location>
    <ligand>
        <name>substrate</name>
    </ligand>
</feature>
<feature type="domain" description="Orotidine 5'-phosphate decarboxylase" evidence="13">
    <location>
        <begin position="6"/>
        <end position="230"/>
    </location>
</feature>
<comment type="catalytic activity">
    <reaction evidence="7 9 12">
        <text>orotidine 5'-phosphate + H(+) = UMP + CO2</text>
        <dbReference type="Rhea" id="RHEA:11596"/>
        <dbReference type="ChEBI" id="CHEBI:15378"/>
        <dbReference type="ChEBI" id="CHEBI:16526"/>
        <dbReference type="ChEBI" id="CHEBI:57538"/>
        <dbReference type="ChEBI" id="CHEBI:57865"/>
        <dbReference type="EC" id="4.1.1.23"/>
    </reaction>
</comment>
<dbReference type="HAMAP" id="MF_01200_B">
    <property type="entry name" value="OMPdecase_type1_B"/>
    <property type="match status" value="1"/>
</dbReference>
<dbReference type="GO" id="GO:0004590">
    <property type="term" value="F:orotidine-5'-phosphate decarboxylase activity"/>
    <property type="evidence" value="ECO:0007669"/>
    <property type="project" value="UniProtKB-UniRule"/>
</dbReference>
<dbReference type="InterPro" id="IPR018089">
    <property type="entry name" value="OMPdecase_AS"/>
</dbReference>
<evidence type="ECO:0000259" key="13">
    <source>
        <dbReference type="SMART" id="SM00934"/>
    </source>
</evidence>
<dbReference type="GO" id="GO:0006207">
    <property type="term" value="P:'de novo' pyrimidine nucleobase biosynthetic process"/>
    <property type="evidence" value="ECO:0007669"/>
    <property type="project" value="InterPro"/>
</dbReference>
<name>A0A971M432_9BACT</name>
<dbReference type="Pfam" id="PF00215">
    <property type="entry name" value="OMPdecase"/>
    <property type="match status" value="1"/>
</dbReference>
<dbReference type="EMBL" id="JAAYEE010000140">
    <property type="protein sequence ID" value="NLW35560.1"/>
    <property type="molecule type" value="Genomic_DNA"/>
</dbReference>
<keyword evidence="6 9" id="KW-0456">Lyase</keyword>
<dbReference type="InterPro" id="IPR047596">
    <property type="entry name" value="OMPdecase_bac"/>
</dbReference>
<dbReference type="PANTHER" id="PTHR32119">
    <property type="entry name" value="OROTIDINE 5'-PHOSPHATE DECARBOXYLASE"/>
    <property type="match status" value="1"/>
</dbReference>